<dbReference type="AlphaFoldDB" id="A0A6C0DSH1"/>
<feature type="compositionally biased region" description="Low complexity" evidence="1">
    <location>
        <begin position="156"/>
        <end position="170"/>
    </location>
</feature>
<evidence type="ECO:0000256" key="1">
    <source>
        <dbReference type="SAM" id="MobiDB-lite"/>
    </source>
</evidence>
<organism evidence="2">
    <name type="scientific">viral metagenome</name>
    <dbReference type="NCBI Taxonomy" id="1070528"/>
    <lineage>
        <taxon>unclassified sequences</taxon>
        <taxon>metagenomes</taxon>
        <taxon>organismal metagenomes</taxon>
    </lineage>
</organism>
<protein>
    <submittedName>
        <fullName evidence="2">Uncharacterized protein</fullName>
    </submittedName>
</protein>
<dbReference type="EMBL" id="MN739648">
    <property type="protein sequence ID" value="QHT18125.1"/>
    <property type="molecule type" value="Genomic_DNA"/>
</dbReference>
<sequence length="187" mass="21000">MGNLQISKKRLWDRESRYHCIRNRARPDIKEQLQKAQDENDILKYNVLRISEYTHCLAVSNTSVHLPDFATLCMMIEQYEKTKPGVESNADDISESEPQTLELTPRLAESAIDSSPASLLEPTPASLLEPTPASLLEPTPASLLELESTSEEKQESSSVSSQDISSESSEGVGFLHDFDKLMRRYSI</sequence>
<proteinExistence type="predicted"/>
<evidence type="ECO:0000313" key="2">
    <source>
        <dbReference type="EMBL" id="QHT18125.1"/>
    </source>
</evidence>
<name>A0A6C0DSH1_9ZZZZ</name>
<accession>A0A6C0DSH1</accession>
<feature type="region of interest" description="Disordered" evidence="1">
    <location>
        <begin position="114"/>
        <end position="172"/>
    </location>
</feature>
<reference evidence="2" key="1">
    <citation type="journal article" date="2020" name="Nature">
        <title>Giant virus diversity and host interactions through global metagenomics.</title>
        <authorList>
            <person name="Schulz F."/>
            <person name="Roux S."/>
            <person name="Paez-Espino D."/>
            <person name="Jungbluth S."/>
            <person name="Walsh D.A."/>
            <person name="Denef V.J."/>
            <person name="McMahon K.D."/>
            <person name="Konstantinidis K.T."/>
            <person name="Eloe-Fadrosh E.A."/>
            <person name="Kyrpides N.C."/>
            <person name="Woyke T."/>
        </authorList>
    </citation>
    <scope>NUCLEOTIDE SEQUENCE</scope>
    <source>
        <strain evidence="2">GVMAG-M-3300023174-3</strain>
    </source>
</reference>